<proteinExistence type="predicted"/>
<dbReference type="EnsemblMetazoa" id="AALFPA23_005795.R7453">
    <property type="protein sequence ID" value="AALFPA23_005795.P7453"/>
    <property type="gene ID" value="AALFPA23_005795"/>
</dbReference>
<evidence type="ECO:0000256" key="1">
    <source>
        <dbReference type="SAM" id="SignalP"/>
    </source>
</evidence>
<dbReference type="GeneID" id="134286413"/>
<name>A0ABM1Y529_AEDAL</name>
<dbReference type="Pfam" id="PF07253">
    <property type="entry name" value="Gypsy"/>
    <property type="match status" value="1"/>
</dbReference>
<evidence type="ECO:0000313" key="3">
    <source>
        <dbReference type="Proteomes" id="UP000069940"/>
    </source>
</evidence>
<evidence type="ECO:0008006" key="4">
    <source>
        <dbReference type="Google" id="ProtNLM"/>
    </source>
</evidence>
<feature type="signal peptide" evidence="1">
    <location>
        <begin position="1"/>
        <end position="16"/>
    </location>
</feature>
<feature type="chain" id="PRO_5045274182" description="Secreted protein" evidence="1">
    <location>
        <begin position="17"/>
        <end position="380"/>
    </location>
</feature>
<dbReference type="RefSeq" id="XP_062704008.1">
    <property type="nucleotide sequence ID" value="XM_062848024.1"/>
</dbReference>
<reference evidence="3" key="1">
    <citation type="journal article" date="2015" name="Proc. Natl. Acad. Sci. U.S.A.">
        <title>Genome sequence of the Asian Tiger mosquito, Aedes albopictus, reveals insights into its biology, genetics, and evolution.</title>
        <authorList>
            <person name="Chen X.G."/>
            <person name="Jiang X."/>
            <person name="Gu J."/>
            <person name="Xu M."/>
            <person name="Wu Y."/>
            <person name="Deng Y."/>
            <person name="Zhang C."/>
            <person name="Bonizzoni M."/>
            <person name="Dermauw W."/>
            <person name="Vontas J."/>
            <person name="Armbruster P."/>
            <person name="Huang X."/>
            <person name="Yang Y."/>
            <person name="Zhang H."/>
            <person name="He W."/>
            <person name="Peng H."/>
            <person name="Liu Y."/>
            <person name="Wu K."/>
            <person name="Chen J."/>
            <person name="Lirakis M."/>
            <person name="Topalis P."/>
            <person name="Van Leeuwen T."/>
            <person name="Hall A.B."/>
            <person name="Jiang X."/>
            <person name="Thorpe C."/>
            <person name="Mueller R.L."/>
            <person name="Sun C."/>
            <person name="Waterhouse R.M."/>
            <person name="Yan G."/>
            <person name="Tu Z.J."/>
            <person name="Fang X."/>
            <person name="James A.A."/>
        </authorList>
    </citation>
    <scope>NUCLEOTIDE SEQUENCE [LARGE SCALE GENOMIC DNA]</scope>
    <source>
        <strain evidence="3">Foshan</strain>
    </source>
</reference>
<evidence type="ECO:0000313" key="2">
    <source>
        <dbReference type="EnsemblMetazoa" id="AALFPA23_005795.P7453"/>
    </source>
</evidence>
<dbReference type="Proteomes" id="UP000069940">
    <property type="component" value="Unassembled WGS sequence"/>
</dbReference>
<organism evidence="2 3">
    <name type="scientific">Aedes albopictus</name>
    <name type="common">Asian tiger mosquito</name>
    <name type="synonym">Stegomyia albopicta</name>
    <dbReference type="NCBI Taxonomy" id="7160"/>
    <lineage>
        <taxon>Eukaryota</taxon>
        <taxon>Metazoa</taxon>
        <taxon>Ecdysozoa</taxon>
        <taxon>Arthropoda</taxon>
        <taxon>Hexapoda</taxon>
        <taxon>Insecta</taxon>
        <taxon>Pterygota</taxon>
        <taxon>Neoptera</taxon>
        <taxon>Endopterygota</taxon>
        <taxon>Diptera</taxon>
        <taxon>Nematocera</taxon>
        <taxon>Culicoidea</taxon>
        <taxon>Culicidae</taxon>
        <taxon>Culicinae</taxon>
        <taxon>Aedini</taxon>
        <taxon>Aedes</taxon>
        <taxon>Stegomyia</taxon>
    </lineage>
</organism>
<sequence>MVKFLLIICSMLLVQGEIQIHNLNKNPLAIIPLGKAKLTLGYVRIIQPIDLTQIHDIITKFDELVRTNVYNNNLYRLLQNRNHLLYQTYLKIAPHNNSQSRIKRWDTIGKILKWVAGTPDAEDLSIINNTMNALIDNNNQQTFINEAINSRIKHLNQVTNELLELDFKSQKQHVIEINLLTILLNLNAAQHQIEILEDALLLAKNGIPSSQILSMKDYSKIKYFLQQQNIPVTSFEEMLTKTSTQIAMNNTHVMYMLKIPQLSNETYNYEFISPLIQNQTKIHIESSYIITNESHTFETSAPCKEDSKYFLCESKLIKPTSPCIRNLILSRHANSQAVIDTAQRRQRNGLFDEECKRVINEKYAARSRMLEAQQRAVQGG</sequence>
<protein>
    <recommendedName>
        <fullName evidence="4">Secreted protein</fullName>
    </recommendedName>
</protein>
<reference evidence="2" key="2">
    <citation type="submission" date="2025-05" db="UniProtKB">
        <authorList>
            <consortium name="EnsemblMetazoa"/>
        </authorList>
    </citation>
    <scope>IDENTIFICATION</scope>
    <source>
        <strain evidence="2">Foshan</strain>
    </source>
</reference>
<accession>A0ABM1Y529</accession>
<dbReference type="InterPro" id="IPR009882">
    <property type="entry name" value="Gypsy"/>
</dbReference>
<keyword evidence="1" id="KW-0732">Signal</keyword>
<keyword evidence="3" id="KW-1185">Reference proteome</keyword>